<name>A0A8H7VLL6_9FUNG</name>
<keyword evidence="1" id="KW-0812">Transmembrane</keyword>
<dbReference type="Proteomes" id="UP000646827">
    <property type="component" value="Unassembled WGS sequence"/>
</dbReference>
<comment type="caution">
    <text evidence="2">The sequence shown here is derived from an EMBL/GenBank/DDBJ whole genome shotgun (WGS) entry which is preliminary data.</text>
</comment>
<keyword evidence="1" id="KW-1133">Transmembrane helix</keyword>
<dbReference type="AlphaFoldDB" id="A0A8H7VLL6"/>
<protein>
    <submittedName>
        <fullName evidence="2">Uncharacterized protein</fullName>
    </submittedName>
</protein>
<organism evidence="2 3">
    <name type="scientific">Circinella minor</name>
    <dbReference type="NCBI Taxonomy" id="1195481"/>
    <lineage>
        <taxon>Eukaryota</taxon>
        <taxon>Fungi</taxon>
        <taxon>Fungi incertae sedis</taxon>
        <taxon>Mucoromycota</taxon>
        <taxon>Mucoromycotina</taxon>
        <taxon>Mucoromycetes</taxon>
        <taxon>Mucorales</taxon>
        <taxon>Lichtheimiaceae</taxon>
        <taxon>Circinella</taxon>
    </lineage>
</organism>
<feature type="transmembrane region" description="Helical" evidence="1">
    <location>
        <begin position="20"/>
        <end position="42"/>
    </location>
</feature>
<evidence type="ECO:0000313" key="2">
    <source>
        <dbReference type="EMBL" id="KAG2220988.1"/>
    </source>
</evidence>
<dbReference type="EMBL" id="JAEPRB010000122">
    <property type="protein sequence ID" value="KAG2220988.1"/>
    <property type="molecule type" value="Genomic_DNA"/>
</dbReference>
<evidence type="ECO:0000313" key="3">
    <source>
        <dbReference type="Proteomes" id="UP000646827"/>
    </source>
</evidence>
<gene>
    <name evidence="2" type="ORF">INT45_004607</name>
</gene>
<dbReference type="OrthoDB" id="2255563at2759"/>
<keyword evidence="3" id="KW-1185">Reference proteome</keyword>
<keyword evidence="1" id="KW-0472">Membrane</keyword>
<sequence>MIMNATTTAAIQHSTIHHRAFIGGALSLTAGLVVGTASFLGFSDSIAAQVLTKCMTSWIDTIAYHQLFSKLLTESTESHSNGPLNHLRLLNKNAPESLSTLSASLSSRSTATTASPLLFVHSRCT</sequence>
<reference evidence="2 3" key="1">
    <citation type="submission" date="2020-12" db="EMBL/GenBank/DDBJ databases">
        <title>Metabolic potential, ecology and presence of endohyphal bacteria is reflected in genomic diversity of Mucoromycotina.</title>
        <authorList>
            <person name="Muszewska A."/>
            <person name="Okrasinska A."/>
            <person name="Steczkiewicz K."/>
            <person name="Drgas O."/>
            <person name="Orlowska M."/>
            <person name="Perlinska-Lenart U."/>
            <person name="Aleksandrzak-Piekarczyk T."/>
            <person name="Szatraj K."/>
            <person name="Zielenkiewicz U."/>
            <person name="Pilsyk S."/>
            <person name="Malc E."/>
            <person name="Mieczkowski P."/>
            <person name="Kruszewska J.S."/>
            <person name="Biernat P."/>
            <person name="Pawlowska J."/>
        </authorList>
    </citation>
    <scope>NUCLEOTIDE SEQUENCE [LARGE SCALE GENOMIC DNA]</scope>
    <source>
        <strain evidence="2 3">CBS 142.35</strain>
    </source>
</reference>
<accession>A0A8H7VLL6</accession>
<evidence type="ECO:0000256" key="1">
    <source>
        <dbReference type="SAM" id="Phobius"/>
    </source>
</evidence>
<proteinExistence type="predicted"/>